<dbReference type="GO" id="GO:0052913">
    <property type="term" value="F:16S rRNA (guanine(966)-N(2))-methyltransferase activity"/>
    <property type="evidence" value="ECO:0007669"/>
    <property type="project" value="UniProtKB-EC"/>
</dbReference>
<accession>A0A3M0AH45</accession>
<dbReference type="Gene3D" id="3.40.50.150">
    <property type="entry name" value="Vaccinia Virus protein VP39"/>
    <property type="match status" value="1"/>
</dbReference>
<dbReference type="CDD" id="cd02440">
    <property type="entry name" value="AdoMet_MTases"/>
    <property type="match status" value="1"/>
</dbReference>
<dbReference type="InterPro" id="IPR029063">
    <property type="entry name" value="SAM-dependent_MTases_sf"/>
</dbReference>
<evidence type="ECO:0000256" key="1">
    <source>
        <dbReference type="ARBA" id="ARBA00022603"/>
    </source>
</evidence>
<evidence type="ECO:0000256" key="3">
    <source>
        <dbReference type="PIRNR" id="PIRNR004553"/>
    </source>
</evidence>
<keyword evidence="3" id="KW-0949">S-adenosyl-L-methionine</keyword>
<dbReference type="EC" id="2.1.1.171" evidence="3"/>
<keyword evidence="3" id="KW-0698">rRNA processing</keyword>
<proteinExistence type="inferred from homology"/>
<comment type="catalytic activity">
    <reaction evidence="3">
        <text>guanosine(966) in 16S rRNA + S-adenosyl-L-methionine = N(2)-methylguanosine(966) in 16S rRNA + S-adenosyl-L-homocysteine + H(+)</text>
        <dbReference type="Rhea" id="RHEA:23548"/>
        <dbReference type="Rhea" id="RHEA-COMP:10211"/>
        <dbReference type="Rhea" id="RHEA-COMP:10212"/>
        <dbReference type="ChEBI" id="CHEBI:15378"/>
        <dbReference type="ChEBI" id="CHEBI:57856"/>
        <dbReference type="ChEBI" id="CHEBI:59789"/>
        <dbReference type="ChEBI" id="CHEBI:74269"/>
        <dbReference type="ChEBI" id="CHEBI:74481"/>
        <dbReference type="EC" id="2.1.1.171"/>
    </reaction>
</comment>
<dbReference type="PANTHER" id="PTHR43542">
    <property type="entry name" value="METHYLTRANSFERASE"/>
    <property type="match status" value="1"/>
</dbReference>
<keyword evidence="1 3" id="KW-0489">Methyltransferase</keyword>
<gene>
    <name evidence="4" type="ORF">DFR27_0035</name>
</gene>
<comment type="caution">
    <text evidence="4">The sequence shown here is derived from an EMBL/GenBank/DDBJ whole genome shotgun (WGS) entry which is preliminary data.</text>
</comment>
<comment type="function">
    <text evidence="3">Specifically methylates the guanine in position 966 of 16S rRNA in the assembled 30S particle.</text>
</comment>
<dbReference type="InterPro" id="IPR004398">
    <property type="entry name" value="RNA_MeTrfase_RsmD"/>
</dbReference>
<reference evidence="4 5" key="1">
    <citation type="submission" date="2018-10" db="EMBL/GenBank/DDBJ databases">
        <title>Genomic Encyclopedia of Type Strains, Phase IV (KMG-IV): sequencing the most valuable type-strain genomes for metagenomic binning, comparative biology and taxonomic classification.</title>
        <authorList>
            <person name="Goeker M."/>
        </authorList>
    </citation>
    <scope>NUCLEOTIDE SEQUENCE [LARGE SCALE GENOMIC DNA]</scope>
    <source>
        <strain evidence="4 5">DSM 25080</strain>
    </source>
</reference>
<protein>
    <recommendedName>
        <fullName evidence="3">Ribosomal RNA small subunit methyltransferase D</fullName>
        <ecNumber evidence="3">2.1.1.171</ecNumber>
    </recommendedName>
</protein>
<dbReference type="PANTHER" id="PTHR43542:SF1">
    <property type="entry name" value="METHYLTRANSFERASE"/>
    <property type="match status" value="1"/>
</dbReference>
<name>A0A3M0AH45_9GAMM</name>
<keyword evidence="2 3" id="KW-0808">Transferase</keyword>
<dbReference type="AlphaFoldDB" id="A0A3M0AH45"/>
<comment type="similarity">
    <text evidence="3">Belongs to the methyltransferase superfamily. RsmD family.</text>
</comment>
<dbReference type="Pfam" id="PF03602">
    <property type="entry name" value="Cons_hypoth95"/>
    <property type="match status" value="1"/>
</dbReference>
<dbReference type="PIRSF" id="PIRSF004553">
    <property type="entry name" value="CHP00095"/>
    <property type="match status" value="1"/>
</dbReference>
<dbReference type="SUPFAM" id="SSF53335">
    <property type="entry name" value="S-adenosyl-L-methionine-dependent methyltransferases"/>
    <property type="match status" value="1"/>
</dbReference>
<sequence length="211" mass="23618">MNAQKMASKARQHSAQPSTIRVIGGVHRGRKLPVILADGLRPTGDRVRETVFNWLQPYVTGAQCVDVCAGSGALGIEALSRGANKSTFIEFNTRVAKQLRQNCSTLELNAEVISGDARRVLAEQPRKHFDIAFLDPPFDHQLWQVLLQELIPTMKQGGLVYIEHPKTEVVEWPENWRQLKSKSAGQISFSLWQLQYSSPVEAISNNDNDNE</sequence>
<dbReference type="RefSeq" id="WP_245962574.1">
    <property type="nucleotide sequence ID" value="NZ_REFJ01000001.1"/>
</dbReference>
<organism evidence="4 5">
    <name type="scientific">Umboniibacter marinipuniceus</name>
    <dbReference type="NCBI Taxonomy" id="569599"/>
    <lineage>
        <taxon>Bacteria</taxon>
        <taxon>Pseudomonadati</taxon>
        <taxon>Pseudomonadota</taxon>
        <taxon>Gammaproteobacteria</taxon>
        <taxon>Cellvibrionales</taxon>
        <taxon>Cellvibrionaceae</taxon>
        <taxon>Umboniibacter</taxon>
    </lineage>
</organism>
<dbReference type="EMBL" id="REFJ01000001">
    <property type="protein sequence ID" value="RMA82088.1"/>
    <property type="molecule type" value="Genomic_DNA"/>
</dbReference>
<keyword evidence="5" id="KW-1185">Reference proteome</keyword>
<dbReference type="NCBIfam" id="TIGR00095">
    <property type="entry name" value="16S rRNA (guanine(966)-N(2))-methyltransferase RsmD"/>
    <property type="match status" value="1"/>
</dbReference>
<dbReference type="Proteomes" id="UP000267187">
    <property type="component" value="Unassembled WGS sequence"/>
</dbReference>
<evidence type="ECO:0000313" key="5">
    <source>
        <dbReference type="Proteomes" id="UP000267187"/>
    </source>
</evidence>
<evidence type="ECO:0000256" key="2">
    <source>
        <dbReference type="ARBA" id="ARBA00022679"/>
    </source>
</evidence>
<evidence type="ECO:0000313" key="4">
    <source>
        <dbReference type="EMBL" id="RMA82088.1"/>
    </source>
</evidence>